<protein>
    <recommendedName>
        <fullName evidence="1">C2H2-type domain-containing protein</fullName>
    </recommendedName>
</protein>
<proteinExistence type="predicted"/>
<dbReference type="AlphaFoldDB" id="A0AAV8VAQ9"/>
<dbReference type="Proteomes" id="UP001159042">
    <property type="component" value="Unassembled WGS sequence"/>
</dbReference>
<dbReference type="Gene3D" id="3.30.160.60">
    <property type="entry name" value="Classic Zinc Finger"/>
    <property type="match status" value="1"/>
</dbReference>
<keyword evidence="3" id="KW-1185">Reference proteome</keyword>
<dbReference type="SUPFAM" id="SSF57667">
    <property type="entry name" value="beta-beta-alpha zinc fingers"/>
    <property type="match status" value="1"/>
</dbReference>
<evidence type="ECO:0000313" key="3">
    <source>
        <dbReference type="Proteomes" id="UP001159042"/>
    </source>
</evidence>
<dbReference type="EMBL" id="JANEYG010000203">
    <property type="protein sequence ID" value="KAJ8911294.1"/>
    <property type="molecule type" value="Genomic_DNA"/>
</dbReference>
<dbReference type="SMART" id="SM00355">
    <property type="entry name" value="ZnF_C2H2"/>
    <property type="match status" value="2"/>
</dbReference>
<accession>A0AAV8VAQ9</accession>
<feature type="domain" description="C2H2-type" evidence="1">
    <location>
        <begin position="92"/>
        <end position="114"/>
    </location>
</feature>
<sequence>MEEEKKTAHVKELQIKLVDCAFSQTTEYQNALKEAKKTVCIDHRSKTSSFITNSTTNMIADMPNSSCNVTINTLPVKRHIAINEKPPMVSWHGCHLCDYKSLRKDRLKTHLLIHEDLSRLGVSWHKCDSCDFRTKHEAKLQAHMSTHKIPSQIQMEKFICDLCNFLAKGKTS</sequence>
<evidence type="ECO:0000259" key="1">
    <source>
        <dbReference type="SMART" id="SM00355"/>
    </source>
</evidence>
<evidence type="ECO:0000313" key="2">
    <source>
        <dbReference type="EMBL" id="KAJ8911294.1"/>
    </source>
</evidence>
<reference evidence="2 3" key="1">
    <citation type="journal article" date="2023" name="Insect Mol. Biol.">
        <title>Genome sequencing provides insights into the evolution of gene families encoding plant cell wall-degrading enzymes in longhorned beetles.</title>
        <authorList>
            <person name="Shin N.R."/>
            <person name="Okamura Y."/>
            <person name="Kirsch R."/>
            <person name="Pauchet Y."/>
        </authorList>
    </citation>
    <scope>NUCLEOTIDE SEQUENCE [LARGE SCALE GENOMIC DNA]</scope>
    <source>
        <strain evidence="2">EAD_L_NR</strain>
    </source>
</reference>
<comment type="caution">
    <text evidence="2">The sequence shown here is derived from an EMBL/GenBank/DDBJ whole genome shotgun (WGS) entry which is preliminary data.</text>
</comment>
<gene>
    <name evidence="2" type="ORF">NQ315_015297</name>
</gene>
<dbReference type="InterPro" id="IPR036236">
    <property type="entry name" value="Znf_C2H2_sf"/>
</dbReference>
<name>A0AAV8VAQ9_9CUCU</name>
<dbReference type="InterPro" id="IPR013087">
    <property type="entry name" value="Znf_C2H2_type"/>
</dbReference>
<feature type="domain" description="C2H2-type" evidence="1">
    <location>
        <begin position="125"/>
        <end position="147"/>
    </location>
</feature>
<organism evidence="2 3">
    <name type="scientific">Exocentrus adspersus</name>
    <dbReference type="NCBI Taxonomy" id="1586481"/>
    <lineage>
        <taxon>Eukaryota</taxon>
        <taxon>Metazoa</taxon>
        <taxon>Ecdysozoa</taxon>
        <taxon>Arthropoda</taxon>
        <taxon>Hexapoda</taxon>
        <taxon>Insecta</taxon>
        <taxon>Pterygota</taxon>
        <taxon>Neoptera</taxon>
        <taxon>Endopterygota</taxon>
        <taxon>Coleoptera</taxon>
        <taxon>Polyphaga</taxon>
        <taxon>Cucujiformia</taxon>
        <taxon>Chrysomeloidea</taxon>
        <taxon>Cerambycidae</taxon>
        <taxon>Lamiinae</taxon>
        <taxon>Acanthocinini</taxon>
        <taxon>Exocentrus</taxon>
    </lineage>
</organism>